<comment type="pathway">
    <text evidence="1">Lipid metabolism.</text>
</comment>
<reference evidence="9" key="1">
    <citation type="submission" date="2022-11" db="UniProtKB">
        <authorList>
            <consortium name="WormBaseParasite"/>
        </authorList>
    </citation>
    <scope>IDENTIFICATION</scope>
</reference>
<dbReference type="InterPro" id="IPR016039">
    <property type="entry name" value="Thiolase-like"/>
</dbReference>
<protein>
    <submittedName>
        <fullName evidence="9">Uncharacterized protein</fullName>
    </submittedName>
</protein>
<accession>A0A914W2W1</accession>
<proteinExistence type="inferred from homology"/>
<evidence type="ECO:0000256" key="2">
    <source>
        <dbReference type="ARBA" id="ARBA00010982"/>
    </source>
</evidence>
<dbReference type="SUPFAM" id="SSF53901">
    <property type="entry name" value="Thiolase-like"/>
    <property type="match status" value="3"/>
</dbReference>
<dbReference type="NCBIfam" id="TIGR01930">
    <property type="entry name" value="AcCoA-C-Actrans"/>
    <property type="match status" value="1"/>
</dbReference>
<keyword evidence="3 5" id="KW-0808">Transferase</keyword>
<dbReference type="Pfam" id="PF00108">
    <property type="entry name" value="Thiolase_N"/>
    <property type="match status" value="1"/>
</dbReference>
<dbReference type="AlphaFoldDB" id="A0A914W2W1"/>
<comment type="similarity">
    <text evidence="2 5">Belongs to the thiolase-like superfamily. Thiolase family.</text>
</comment>
<keyword evidence="4 5" id="KW-0012">Acyltransferase</keyword>
<evidence type="ECO:0000256" key="3">
    <source>
        <dbReference type="ARBA" id="ARBA00022679"/>
    </source>
</evidence>
<dbReference type="InterPro" id="IPR020617">
    <property type="entry name" value="Thiolase_C"/>
</dbReference>
<dbReference type="Gene3D" id="3.40.47.10">
    <property type="match status" value="2"/>
</dbReference>
<evidence type="ECO:0000259" key="6">
    <source>
        <dbReference type="Pfam" id="PF00108"/>
    </source>
</evidence>
<dbReference type="InterPro" id="IPR020610">
    <property type="entry name" value="Thiolase_AS"/>
</dbReference>
<dbReference type="GO" id="GO:0005739">
    <property type="term" value="C:mitochondrion"/>
    <property type="evidence" value="ECO:0007669"/>
    <property type="project" value="TreeGrafter"/>
</dbReference>
<dbReference type="InterPro" id="IPR020616">
    <property type="entry name" value="Thiolase_N"/>
</dbReference>
<organism evidence="8 9">
    <name type="scientific">Plectus sambesii</name>
    <dbReference type="NCBI Taxonomy" id="2011161"/>
    <lineage>
        <taxon>Eukaryota</taxon>
        <taxon>Metazoa</taxon>
        <taxon>Ecdysozoa</taxon>
        <taxon>Nematoda</taxon>
        <taxon>Chromadorea</taxon>
        <taxon>Plectida</taxon>
        <taxon>Plectina</taxon>
        <taxon>Plectoidea</taxon>
        <taxon>Plectidae</taxon>
        <taxon>Plectus</taxon>
    </lineage>
</organism>
<dbReference type="InterPro" id="IPR020613">
    <property type="entry name" value="Thiolase_CS"/>
</dbReference>
<evidence type="ECO:0000259" key="7">
    <source>
        <dbReference type="Pfam" id="PF02803"/>
    </source>
</evidence>
<evidence type="ECO:0000256" key="4">
    <source>
        <dbReference type="ARBA" id="ARBA00023315"/>
    </source>
</evidence>
<dbReference type="GO" id="GO:0003985">
    <property type="term" value="F:acetyl-CoA C-acetyltransferase activity"/>
    <property type="evidence" value="ECO:0007669"/>
    <property type="project" value="TreeGrafter"/>
</dbReference>
<dbReference type="PANTHER" id="PTHR18919">
    <property type="entry name" value="ACETYL-COA C-ACYLTRANSFERASE"/>
    <property type="match status" value="1"/>
</dbReference>
<name>A0A914W2W1_9BILA</name>
<feature type="domain" description="Thiolase N-terminal" evidence="6">
    <location>
        <begin position="57"/>
        <end position="129"/>
    </location>
</feature>
<dbReference type="PROSITE" id="PS00737">
    <property type="entry name" value="THIOLASE_2"/>
    <property type="match status" value="1"/>
</dbReference>
<dbReference type="PANTHER" id="PTHR18919:SF107">
    <property type="entry name" value="ACETYL-COA ACETYLTRANSFERASE, CYTOSOLIC"/>
    <property type="match status" value="1"/>
</dbReference>
<feature type="domain" description="Thiolase C-terminal" evidence="7">
    <location>
        <begin position="136"/>
        <end position="257"/>
    </location>
</feature>
<dbReference type="Pfam" id="PF02803">
    <property type="entry name" value="Thiolase_C"/>
    <property type="match status" value="1"/>
</dbReference>
<dbReference type="WBParaSite" id="PSAMB.scaffold2904size20647.g19656.t1">
    <property type="protein sequence ID" value="PSAMB.scaffold2904size20647.g19656.t1"/>
    <property type="gene ID" value="PSAMB.scaffold2904size20647.g19656"/>
</dbReference>
<evidence type="ECO:0000313" key="9">
    <source>
        <dbReference type="WBParaSite" id="PSAMB.scaffold2904size20647.g19656.t1"/>
    </source>
</evidence>
<evidence type="ECO:0000313" key="8">
    <source>
        <dbReference type="Proteomes" id="UP000887566"/>
    </source>
</evidence>
<keyword evidence="8" id="KW-1185">Reference proteome</keyword>
<sequence>MATKTGVFIVGAKRTAFGTFGGKLKGHSSTDLAEIASRAALKSASIAPEHVDHVVMANNAGNFKAEITPITLKSKKGEVVFEVDEHPRETTNESLAKLPPVFQKNGLVTAGNASGICDGAAAVVVASESAVKKLKLTPLARIVAWHAVGCDPSIMGIGPAPAIRGVLEKAKMKLSDIDLIEVNEAFAAQAVAVRKELGIDQDKFNVSGGAIALGHPLAASGTRISAHLVHELKRRGAKFGIGSACIGGGQGIAIIFESIA</sequence>
<evidence type="ECO:0000256" key="5">
    <source>
        <dbReference type="RuleBase" id="RU003557"/>
    </source>
</evidence>
<dbReference type="GO" id="GO:0006635">
    <property type="term" value="P:fatty acid beta-oxidation"/>
    <property type="evidence" value="ECO:0007669"/>
    <property type="project" value="TreeGrafter"/>
</dbReference>
<dbReference type="Proteomes" id="UP000887566">
    <property type="component" value="Unplaced"/>
</dbReference>
<dbReference type="CDD" id="cd00751">
    <property type="entry name" value="thiolase"/>
    <property type="match status" value="1"/>
</dbReference>
<dbReference type="InterPro" id="IPR002155">
    <property type="entry name" value="Thiolase"/>
</dbReference>
<evidence type="ECO:0000256" key="1">
    <source>
        <dbReference type="ARBA" id="ARBA00005189"/>
    </source>
</evidence>
<dbReference type="PROSITE" id="PS00099">
    <property type="entry name" value="THIOLASE_3"/>
    <property type="match status" value="1"/>
</dbReference>